<dbReference type="AlphaFoldDB" id="A0A1I6PR06"/>
<sequence>MFAIVLRPAEIQLGGALIRCSRRITSELADKARDAARARLETLRTCAPSAIAGHLAELHEMQQQVTSVIRQTSNIARELREASAILSKSEAPRGNSPLLHACLQAHAAYASVKAAVPDGDFRELDEAVEQLNDTAAELEKDAQTAKGRAEKLAGLLQEASVIGLSRAPVKQRATVAAYDLPPDLADLCEGQPLAGKAAAAAAWLDDKTASRERQKMARRDRQRQELKSTISEVWA</sequence>
<name>A0A1I6PR06_9RHOB</name>
<reference evidence="4" key="1">
    <citation type="submission" date="2016-10" db="EMBL/GenBank/DDBJ databases">
        <authorList>
            <person name="Varghese N."/>
            <person name="Submissions S."/>
        </authorList>
    </citation>
    <scope>NUCLEOTIDE SEQUENCE [LARGE SCALE GENOMIC DNA]</scope>
    <source>
        <strain evidence="4">DSM 26894</strain>
    </source>
</reference>
<evidence type="ECO:0000256" key="2">
    <source>
        <dbReference type="SAM" id="MobiDB-lite"/>
    </source>
</evidence>
<protein>
    <submittedName>
        <fullName evidence="3">Uncharacterized protein</fullName>
    </submittedName>
</protein>
<feature type="region of interest" description="Disordered" evidence="2">
    <location>
        <begin position="205"/>
        <end position="235"/>
    </location>
</feature>
<proteinExistence type="predicted"/>
<keyword evidence="4" id="KW-1185">Reference proteome</keyword>
<organism evidence="3 4">
    <name type="scientific">Alloyangia pacifica</name>
    <dbReference type="NCBI Taxonomy" id="311180"/>
    <lineage>
        <taxon>Bacteria</taxon>
        <taxon>Pseudomonadati</taxon>
        <taxon>Pseudomonadota</taxon>
        <taxon>Alphaproteobacteria</taxon>
        <taxon>Rhodobacterales</taxon>
        <taxon>Roseobacteraceae</taxon>
        <taxon>Alloyangia</taxon>
    </lineage>
</organism>
<accession>A0A1I6PR06</accession>
<feature type="compositionally biased region" description="Basic and acidic residues" evidence="2">
    <location>
        <begin position="205"/>
        <end position="226"/>
    </location>
</feature>
<evidence type="ECO:0000313" key="4">
    <source>
        <dbReference type="Proteomes" id="UP000199392"/>
    </source>
</evidence>
<feature type="coiled-coil region" evidence="1">
    <location>
        <begin position="121"/>
        <end position="155"/>
    </location>
</feature>
<dbReference type="EMBL" id="FOZW01000001">
    <property type="protein sequence ID" value="SFS42662.1"/>
    <property type="molecule type" value="Genomic_DNA"/>
</dbReference>
<dbReference type="STRING" id="311180.SAMN04488050_101711"/>
<evidence type="ECO:0000256" key="1">
    <source>
        <dbReference type="SAM" id="Coils"/>
    </source>
</evidence>
<dbReference type="RefSeq" id="WP_092421858.1">
    <property type="nucleotide sequence ID" value="NZ_FNCL01000002.1"/>
</dbReference>
<evidence type="ECO:0000313" key="3">
    <source>
        <dbReference type="EMBL" id="SFS42662.1"/>
    </source>
</evidence>
<dbReference type="Proteomes" id="UP000199392">
    <property type="component" value="Unassembled WGS sequence"/>
</dbReference>
<gene>
    <name evidence="3" type="ORF">SAMN04488050_101711</name>
</gene>
<keyword evidence="1" id="KW-0175">Coiled coil</keyword>